<keyword evidence="1" id="KW-1133">Transmembrane helix</keyword>
<gene>
    <name evidence="2" type="ORF">HB912_04015</name>
</gene>
<accession>A0A841ZNS8</accession>
<name>A0A841ZNS8_9LIST</name>
<reference evidence="2 3" key="1">
    <citation type="submission" date="2020-03" db="EMBL/GenBank/DDBJ databases">
        <title>Soil Listeria distribution.</title>
        <authorList>
            <person name="Liao J."/>
            <person name="Wiedmann M."/>
        </authorList>
    </citation>
    <scope>NUCLEOTIDE SEQUENCE [LARGE SCALE GENOMIC DNA]</scope>
    <source>
        <strain evidence="2 3">FSL L7-1507</strain>
    </source>
</reference>
<dbReference type="Proteomes" id="UP000559885">
    <property type="component" value="Unassembled WGS sequence"/>
</dbReference>
<dbReference type="EMBL" id="JAARRM010000001">
    <property type="protein sequence ID" value="MBC1520815.1"/>
    <property type="molecule type" value="Genomic_DNA"/>
</dbReference>
<feature type="transmembrane region" description="Helical" evidence="1">
    <location>
        <begin position="12"/>
        <end position="36"/>
    </location>
</feature>
<dbReference type="RefSeq" id="WP_185372305.1">
    <property type="nucleotide sequence ID" value="NZ_JAARRM010000001.1"/>
</dbReference>
<dbReference type="AlphaFoldDB" id="A0A841ZNS8"/>
<evidence type="ECO:0000313" key="3">
    <source>
        <dbReference type="Proteomes" id="UP000559885"/>
    </source>
</evidence>
<organism evidence="2 3">
    <name type="scientific">Listeria aquatica</name>
    <dbReference type="NCBI Taxonomy" id="1494960"/>
    <lineage>
        <taxon>Bacteria</taxon>
        <taxon>Bacillati</taxon>
        <taxon>Bacillota</taxon>
        <taxon>Bacilli</taxon>
        <taxon>Bacillales</taxon>
        <taxon>Listeriaceae</taxon>
        <taxon>Listeria</taxon>
    </lineage>
</organism>
<protein>
    <submittedName>
        <fullName evidence="2">DUF4064 domain-containing protein</fullName>
    </submittedName>
</protein>
<keyword evidence="1" id="KW-0812">Transmembrane</keyword>
<proteinExistence type="predicted"/>
<feature type="transmembrane region" description="Helical" evidence="1">
    <location>
        <begin position="56"/>
        <end position="80"/>
    </location>
</feature>
<comment type="caution">
    <text evidence="2">The sequence shown here is derived from an EMBL/GenBank/DDBJ whole genome shotgun (WGS) entry which is preliminary data.</text>
</comment>
<feature type="transmembrane region" description="Helical" evidence="1">
    <location>
        <begin position="92"/>
        <end position="117"/>
    </location>
</feature>
<keyword evidence="1" id="KW-0472">Membrane</keyword>
<evidence type="ECO:0000256" key="1">
    <source>
        <dbReference type="SAM" id="Phobius"/>
    </source>
</evidence>
<sequence>MNNRKPEFVMTIIGASLAALGILITGPLLILILFAATASSMDHMMMTSDDIIGITFGAGFIGLSLVLAIAACVFGFIAAFKMKNGTPAIKGWSIALIVIGALCIFSYGWITGILFLISGIMSLVKTSNEKIILNLFDGIQETKALFL</sequence>
<evidence type="ECO:0000313" key="2">
    <source>
        <dbReference type="EMBL" id="MBC1520815.1"/>
    </source>
</evidence>